<protein>
    <submittedName>
        <fullName evidence="1">Probable protein phosphatase 2C 63</fullName>
    </submittedName>
</protein>
<comment type="caution">
    <text evidence="1">The sequence shown here is derived from an EMBL/GenBank/DDBJ whole genome shotgun (WGS) entry which is preliminary data.</text>
</comment>
<name>A0A699HDJ0_TANCI</name>
<proteinExistence type="predicted"/>
<dbReference type="Gene3D" id="3.60.40.10">
    <property type="entry name" value="PPM-type phosphatase domain"/>
    <property type="match status" value="1"/>
</dbReference>
<gene>
    <name evidence="1" type="ORF">Tci_373891</name>
</gene>
<dbReference type="InterPro" id="IPR036457">
    <property type="entry name" value="PPM-type-like_dom_sf"/>
</dbReference>
<sequence length="80" mass="8906">MSAETSILTRKLRPQDLFLIFAIDGPWEQLSDEAVVQIFHMEIRSCAITSGIARYIPGDGKPMSVHLLWVPSDSDCSVSK</sequence>
<evidence type="ECO:0000313" key="1">
    <source>
        <dbReference type="EMBL" id="GEY01917.1"/>
    </source>
</evidence>
<dbReference type="AlphaFoldDB" id="A0A699HDJ0"/>
<dbReference type="EMBL" id="BKCJ010145957">
    <property type="protein sequence ID" value="GEY01917.1"/>
    <property type="molecule type" value="Genomic_DNA"/>
</dbReference>
<reference evidence="1" key="1">
    <citation type="journal article" date="2019" name="Sci. Rep.">
        <title>Draft genome of Tanacetum cinerariifolium, the natural source of mosquito coil.</title>
        <authorList>
            <person name="Yamashiro T."/>
            <person name="Shiraishi A."/>
            <person name="Satake H."/>
            <person name="Nakayama K."/>
        </authorList>
    </citation>
    <scope>NUCLEOTIDE SEQUENCE</scope>
</reference>
<organism evidence="1">
    <name type="scientific">Tanacetum cinerariifolium</name>
    <name type="common">Dalmatian daisy</name>
    <name type="synonym">Chrysanthemum cinerariifolium</name>
    <dbReference type="NCBI Taxonomy" id="118510"/>
    <lineage>
        <taxon>Eukaryota</taxon>
        <taxon>Viridiplantae</taxon>
        <taxon>Streptophyta</taxon>
        <taxon>Embryophyta</taxon>
        <taxon>Tracheophyta</taxon>
        <taxon>Spermatophyta</taxon>
        <taxon>Magnoliopsida</taxon>
        <taxon>eudicotyledons</taxon>
        <taxon>Gunneridae</taxon>
        <taxon>Pentapetalae</taxon>
        <taxon>asterids</taxon>
        <taxon>campanulids</taxon>
        <taxon>Asterales</taxon>
        <taxon>Asteraceae</taxon>
        <taxon>Asteroideae</taxon>
        <taxon>Anthemideae</taxon>
        <taxon>Anthemidinae</taxon>
        <taxon>Tanacetum</taxon>
    </lineage>
</organism>
<accession>A0A699HDJ0</accession>